<organism evidence="7 8">
    <name type="scientific">Thalassiosira pseudonana</name>
    <name type="common">Marine diatom</name>
    <name type="synonym">Cyclotella nana</name>
    <dbReference type="NCBI Taxonomy" id="35128"/>
    <lineage>
        <taxon>Eukaryota</taxon>
        <taxon>Sar</taxon>
        <taxon>Stramenopiles</taxon>
        <taxon>Ochrophyta</taxon>
        <taxon>Bacillariophyta</taxon>
        <taxon>Coscinodiscophyceae</taxon>
        <taxon>Thalassiosirophycidae</taxon>
        <taxon>Thalassiosirales</taxon>
        <taxon>Thalassiosiraceae</taxon>
        <taxon>Thalassiosira</taxon>
    </lineage>
</organism>
<reference evidence="7 8" key="1">
    <citation type="journal article" date="2004" name="Science">
        <title>The genome of the diatom Thalassiosira pseudonana: ecology, evolution, and metabolism.</title>
        <authorList>
            <person name="Armbrust E.V."/>
            <person name="Berges J.A."/>
            <person name="Bowler C."/>
            <person name="Green B.R."/>
            <person name="Martinez D."/>
            <person name="Putnam N.H."/>
            <person name="Zhou S."/>
            <person name="Allen A.E."/>
            <person name="Apt K.E."/>
            <person name="Bechner M."/>
            <person name="Brzezinski M.A."/>
            <person name="Chaal B.K."/>
            <person name="Chiovitti A."/>
            <person name="Davis A.K."/>
            <person name="Demarest M.S."/>
            <person name="Detter J.C."/>
            <person name="Glavina T."/>
            <person name="Goodstein D."/>
            <person name="Hadi M.Z."/>
            <person name="Hellsten U."/>
            <person name="Hildebrand M."/>
            <person name="Jenkins B.D."/>
            <person name="Jurka J."/>
            <person name="Kapitonov V.V."/>
            <person name="Kroger N."/>
            <person name="Lau W.W."/>
            <person name="Lane T.W."/>
            <person name="Larimer F.W."/>
            <person name="Lippmeier J.C."/>
            <person name="Lucas S."/>
            <person name="Medina M."/>
            <person name="Montsant A."/>
            <person name="Obornik M."/>
            <person name="Parker M.S."/>
            <person name="Palenik B."/>
            <person name="Pazour G.J."/>
            <person name="Richardson P.M."/>
            <person name="Rynearson T.A."/>
            <person name="Saito M.A."/>
            <person name="Schwartz D.C."/>
            <person name="Thamatrakoln K."/>
            <person name="Valentin K."/>
            <person name="Vardi A."/>
            <person name="Wilkerson F.P."/>
            <person name="Rokhsar D.S."/>
        </authorList>
    </citation>
    <scope>NUCLEOTIDE SEQUENCE [LARGE SCALE GENOMIC DNA]</scope>
    <source>
        <strain evidence="7 8">CCMP1335</strain>
    </source>
</reference>
<evidence type="ECO:0000256" key="3">
    <source>
        <dbReference type="ARBA" id="ARBA00022989"/>
    </source>
</evidence>
<dbReference type="Proteomes" id="UP000001449">
    <property type="component" value="Chromosome 16"/>
</dbReference>
<feature type="compositionally biased region" description="Basic residues" evidence="5">
    <location>
        <begin position="310"/>
        <end position="319"/>
    </location>
</feature>
<evidence type="ECO:0000256" key="1">
    <source>
        <dbReference type="ARBA" id="ARBA00004141"/>
    </source>
</evidence>
<dbReference type="GO" id="GO:0022857">
    <property type="term" value="F:transmembrane transporter activity"/>
    <property type="evidence" value="ECO:0000318"/>
    <property type="project" value="GO_Central"/>
</dbReference>
<dbReference type="PANTHER" id="PTHR23423">
    <property type="entry name" value="ORGANIC SOLUTE TRANSPORTER-RELATED"/>
    <property type="match status" value="1"/>
</dbReference>
<keyword evidence="4 6" id="KW-0472">Membrane</keyword>
<feature type="compositionally biased region" description="Low complexity" evidence="5">
    <location>
        <begin position="326"/>
        <end position="338"/>
    </location>
</feature>
<keyword evidence="3 6" id="KW-1133">Transmembrane helix</keyword>
<evidence type="ECO:0000256" key="4">
    <source>
        <dbReference type="ARBA" id="ARBA00023136"/>
    </source>
</evidence>
<dbReference type="AlphaFoldDB" id="B8LCK3"/>
<evidence type="ECO:0000313" key="7">
    <source>
        <dbReference type="EMBL" id="EED86913.1"/>
    </source>
</evidence>
<dbReference type="KEGG" id="tps:THAPSDRAFT_25136"/>
<dbReference type="InParanoid" id="B8LCK3"/>
<protein>
    <submittedName>
        <fullName evidence="7">Uncharacterized protein</fullName>
    </submittedName>
</protein>
<evidence type="ECO:0000256" key="6">
    <source>
        <dbReference type="SAM" id="Phobius"/>
    </source>
</evidence>
<feature type="transmembrane region" description="Helical" evidence="6">
    <location>
        <begin position="51"/>
        <end position="69"/>
    </location>
</feature>
<dbReference type="OMA" id="KGVINIF"/>
<feature type="transmembrane region" description="Helical" evidence="6">
    <location>
        <begin position="162"/>
        <end position="180"/>
    </location>
</feature>
<dbReference type="InterPro" id="IPR005178">
    <property type="entry name" value="Ostalpha/TMEM184C"/>
</dbReference>
<dbReference type="GO" id="GO:0016020">
    <property type="term" value="C:membrane"/>
    <property type="evidence" value="ECO:0000318"/>
    <property type="project" value="GO_Central"/>
</dbReference>
<dbReference type="RefSeq" id="XP_002296712.1">
    <property type="nucleotide sequence ID" value="XM_002296676.1"/>
</dbReference>
<feature type="transmembrane region" description="Helical" evidence="6">
    <location>
        <begin position="20"/>
        <end position="39"/>
    </location>
</feature>
<comment type="subcellular location">
    <subcellularLocation>
        <location evidence="1">Membrane</location>
        <topology evidence="1">Multi-pass membrane protein</topology>
    </subcellularLocation>
</comment>
<dbReference type="SMART" id="SM01417">
    <property type="entry name" value="Solute_trans_a"/>
    <property type="match status" value="1"/>
</dbReference>
<dbReference type="Pfam" id="PF03619">
    <property type="entry name" value="Solute_trans_a"/>
    <property type="match status" value="1"/>
</dbReference>
<dbReference type="STRING" id="35128.B8LCK3"/>
<dbReference type="eggNOG" id="KOG2641">
    <property type="taxonomic scope" value="Eukaryota"/>
</dbReference>
<dbReference type="EMBL" id="DS999417">
    <property type="protein sequence ID" value="EED86913.1"/>
    <property type="molecule type" value="Genomic_DNA"/>
</dbReference>
<dbReference type="GeneID" id="7450001"/>
<gene>
    <name evidence="7" type="ORF">THAPSDRAFT_25136</name>
</gene>
<dbReference type="HOGENOM" id="CLU_012923_1_0_1"/>
<sequence>MTSHLRKMNQPIIQRKILAILWMSPIYALTSFLSLVLPPSAEPCLGILKDFYESYVIYQFLSFLIAVLGRGDRQAVVQSLTRHVDHLDPPYKWLYCLFHPPPEESDEAMGSAVLLECQVLAMQFVFFRPACSIVNFVLELMHDDNDDDGEGSKWAFFYSPKFFVIMVENVSVFLAFSGLLKFYHAVRDELAWCQPFAKFLTIKGVVFMTFWQGLAISIIFHANKSDNSHNKHDDEDATSSSSDEISSADTIQHILICMEMLFFSVAHWLVFPAEEWEDGYKIKFYDRPGFGFKDFASDVSLVIDSGKRSMQAKREKKKQGSGLEDSSSVSGRVSSFGSMDEATRSEEDNGTEPLV</sequence>
<evidence type="ECO:0000256" key="5">
    <source>
        <dbReference type="SAM" id="MobiDB-lite"/>
    </source>
</evidence>
<feature type="transmembrane region" description="Helical" evidence="6">
    <location>
        <begin position="200"/>
        <end position="222"/>
    </location>
</feature>
<dbReference type="PaxDb" id="35128-Thaps25136"/>
<name>B8LCK3_THAPS</name>
<proteinExistence type="predicted"/>
<evidence type="ECO:0000256" key="2">
    <source>
        <dbReference type="ARBA" id="ARBA00022692"/>
    </source>
</evidence>
<keyword evidence="8" id="KW-1185">Reference proteome</keyword>
<keyword evidence="2 6" id="KW-0812">Transmembrane</keyword>
<accession>B8LCK3</accession>
<reference evidence="7 8" key="2">
    <citation type="journal article" date="2008" name="Nature">
        <title>The Phaeodactylum genome reveals the evolutionary history of diatom genomes.</title>
        <authorList>
            <person name="Bowler C."/>
            <person name="Allen A.E."/>
            <person name="Badger J.H."/>
            <person name="Grimwood J."/>
            <person name="Jabbari K."/>
            <person name="Kuo A."/>
            <person name="Maheswari U."/>
            <person name="Martens C."/>
            <person name="Maumus F."/>
            <person name="Otillar R.P."/>
            <person name="Rayko E."/>
            <person name="Salamov A."/>
            <person name="Vandepoele K."/>
            <person name="Beszteri B."/>
            <person name="Gruber A."/>
            <person name="Heijde M."/>
            <person name="Katinka M."/>
            <person name="Mock T."/>
            <person name="Valentin K."/>
            <person name="Verret F."/>
            <person name="Berges J.A."/>
            <person name="Brownlee C."/>
            <person name="Cadoret J.P."/>
            <person name="Chiovitti A."/>
            <person name="Choi C.J."/>
            <person name="Coesel S."/>
            <person name="De Martino A."/>
            <person name="Detter J.C."/>
            <person name="Durkin C."/>
            <person name="Falciatore A."/>
            <person name="Fournet J."/>
            <person name="Haruta M."/>
            <person name="Huysman M.J."/>
            <person name="Jenkins B.D."/>
            <person name="Jiroutova K."/>
            <person name="Jorgensen R.E."/>
            <person name="Joubert Y."/>
            <person name="Kaplan A."/>
            <person name="Kroger N."/>
            <person name="Kroth P.G."/>
            <person name="La Roche J."/>
            <person name="Lindquist E."/>
            <person name="Lommer M."/>
            <person name="Martin-Jezequel V."/>
            <person name="Lopez P.J."/>
            <person name="Lucas S."/>
            <person name="Mangogna M."/>
            <person name="McGinnis K."/>
            <person name="Medlin L.K."/>
            <person name="Montsant A."/>
            <person name="Oudot-Le Secq M.P."/>
            <person name="Napoli C."/>
            <person name="Obornik M."/>
            <person name="Parker M.S."/>
            <person name="Petit J.L."/>
            <person name="Porcel B.M."/>
            <person name="Poulsen N."/>
            <person name="Robison M."/>
            <person name="Rychlewski L."/>
            <person name="Rynearson T.A."/>
            <person name="Schmutz J."/>
            <person name="Shapiro H."/>
            <person name="Siaut M."/>
            <person name="Stanley M."/>
            <person name="Sussman M.R."/>
            <person name="Taylor A.R."/>
            <person name="Vardi A."/>
            <person name="von Dassow P."/>
            <person name="Vyverman W."/>
            <person name="Willis A."/>
            <person name="Wyrwicz L.S."/>
            <person name="Rokhsar D.S."/>
            <person name="Weissenbach J."/>
            <person name="Armbrust E.V."/>
            <person name="Green B.R."/>
            <person name="Van de Peer Y."/>
            <person name="Grigoriev I.V."/>
        </authorList>
    </citation>
    <scope>NUCLEOTIDE SEQUENCE [LARGE SCALE GENOMIC DNA]</scope>
    <source>
        <strain evidence="7 8">CCMP1335</strain>
    </source>
</reference>
<feature type="region of interest" description="Disordered" evidence="5">
    <location>
        <begin position="308"/>
        <end position="355"/>
    </location>
</feature>
<evidence type="ECO:0000313" key="8">
    <source>
        <dbReference type="Proteomes" id="UP000001449"/>
    </source>
</evidence>